<keyword evidence="2" id="KW-1185">Reference proteome</keyword>
<proteinExistence type="predicted"/>
<evidence type="ECO:0000313" key="2">
    <source>
        <dbReference type="Proteomes" id="UP001469553"/>
    </source>
</evidence>
<accession>A0ABV0YHS6</accession>
<dbReference type="Proteomes" id="UP001469553">
    <property type="component" value="Unassembled WGS sequence"/>
</dbReference>
<gene>
    <name evidence="1" type="ORF">AMECASPLE_030428</name>
</gene>
<evidence type="ECO:0000313" key="1">
    <source>
        <dbReference type="EMBL" id="MEQ2293160.1"/>
    </source>
</evidence>
<protein>
    <submittedName>
        <fullName evidence="1">Uncharacterized protein</fullName>
    </submittedName>
</protein>
<reference evidence="1 2" key="1">
    <citation type="submission" date="2021-06" db="EMBL/GenBank/DDBJ databases">
        <authorList>
            <person name="Palmer J.M."/>
        </authorList>
    </citation>
    <scope>NUCLEOTIDE SEQUENCE [LARGE SCALE GENOMIC DNA]</scope>
    <source>
        <strain evidence="1 2">AS_MEX2019</strain>
        <tissue evidence="1">Muscle</tissue>
    </source>
</reference>
<dbReference type="EMBL" id="JAHRIP010031841">
    <property type="protein sequence ID" value="MEQ2293160.1"/>
    <property type="molecule type" value="Genomic_DNA"/>
</dbReference>
<organism evidence="1 2">
    <name type="scientific">Ameca splendens</name>
    <dbReference type="NCBI Taxonomy" id="208324"/>
    <lineage>
        <taxon>Eukaryota</taxon>
        <taxon>Metazoa</taxon>
        <taxon>Chordata</taxon>
        <taxon>Craniata</taxon>
        <taxon>Vertebrata</taxon>
        <taxon>Euteleostomi</taxon>
        <taxon>Actinopterygii</taxon>
        <taxon>Neopterygii</taxon>
        <taxon>Teleostei</taxon>
        <taxon>Neoteleostei</taxon>
        <taxon>Acanthomorphata</taxon>
        <taxon>Ovalentaria</taxon>
        <taxon>Atherinomorphae</taxon>
        <taxon>Cyprinodontiformes</taxon>
        <taxon>Goodeidae</taxon>
        <taxon>Ameca</taxon>
    </lineage>
</organism>
<name>A0ABV0YHS6_9TELE</name>
<comment type="caution">
    <text evidence="1">The sequence shown here is derived from an EMBL/GenBank/DDBJ whole genome shotgun (WGS) entry which is preliminary data.</text>
</comment>
<sequence>TTTKRQLNDLSSQVKTLDLSLPLGVQARAIYWCFQSSSLITLLTIKPVKLLLLSVLCMWVKTVLKMTES</sequence>
<feature type="non-terminal residue" evidence="1">
    <location>
        <position position="1"/>
    </location>
</feature>